<dbReference type="GO" id="GO:0010308">
    <property type="term" value="F:acireductone dioxygenase (Ni2+-requiring) activity"/>
    <property type="evidence" value="ECO:0007669"/>
    <property type="project" value="UniProtKB-UniRule"/>
</dbReference>
<name>A0A8H6RXJ9_MYCCL</name>
<feature type="binding site" evidence="11">
    <location>
        <position position="113"/>
    </location>
    <ligand>
        <name>Fe(2+)</name>
        <dbReference type="ChEBI" id="CHEBI:29033"/>
        <note>for iron-dependent acireductone dioxygenase activity</note>
    </ligand>
</feature>
<keyword evidence="10 11" id="KW-0539">Nucleus</keyword>
<comment type="cofactor">
    <cofactor evidence="11">
        <name>Fe(2+)</name>
        <dbReference type="ChEBI" id="CHEBI:29033"/>
    </cofactor>
    <cofactor evidence="11">
        <name>Ni(2+)</name>
        <dbReference type="ChEBI" id="CHEBI:49786"/>
    </cofactor>
    <text evidence="11">Binds either 1 Fe or Ni cation per monomer. Iron-binding promotes an acireductone dioxygenase reaction producing 2-keto-4-methylthiobutyrate, while nickel-binding promotes an acireductone dioxygenase reaction producing 3-(methylsulfanyl)propanoate.</text>
</comment>
<feature type="binding site" evidence="11">
    <location>
        <position position="109"/>
    </location>
    <ligand>
        <name>Fe(2+)</name>
        <dbReference type="ChEBI" id="CHEBI:29033"/>
        <note>for iron-dependent acireductone dioxygenase activity</note>
    </ligand>
</feature>
<dbReference type="CDD" id="cd02232">
    <property type="entry name" value="cupin_ARD"/>
    <property type="match status" value="1"/>
</dbReference>
<dbReference type="Proteomes" id="UP000613580">
    <property type="component" value="Unassembled WGS sequence"/>
</dbReference>
<dbReference type="Gene3D" id="2.60.120.10">
    <property type="entry name" value="Jelly Rolls"/>
    <property type="match status" value="1"/>
</dbReference>
<protein>
    <recommendedName>
        <fullName evidence="11">Acireductone dioxygenase</fullName>
    </recommendedName>
    <alternativeName>
        <fullName evidence="11">Acireductone dioxygenase (Fe(2+)-requiring)</fullName>
        <shortName evidence="11">ARD'</shortName>
        <shortName evidence="11">Fe-ARD</shortName>
        <ecNumber evidence="11">1.13.11.54</ecNumber>
    </alternativeName>
    <alternativeName>
        <fullName evidence="11">Acireductone dioxygenase (Ni(2+)-requiring)</fullName>
        <shortName evidence="11">ARD</shortName>
        <shortName evidence="11">Ni-ARD</shortName>
        <ecNumber evidence="11">1.13.11.53</ecNumber>
    </alternativeName>
</protein>
<keyword evidence="4 11" id="KW-0028">Amino-acid biosynthesis</keyword>
<comment type="similarity">
    <text evidence="11">Belongs to the acireductone dioxygenase (ARD) family.</text>
</comment>
<dbReference type="PANTHER" id="PTHR23418">
    <property type="entry name" value="ACIREDUCTONE DIOXYGENASE"/>
    <property type="match status" value="1"/>
</dbReference>
<dbReference type="InterPro" id="IPR004313">
    <property type="entry name" value="ARD"/>
</dbReference>
<dbReference type="EMBL" id="JACAZE010000052">
    <property type="protein sequence ID" value="KAF7288132.1"/>
    <property type="molecule type" value="Genomic_DNA"/>
</dbReference>
<reference evidence="12" key="1">
    <citation type="submission" date="2020-05" db="EMBL/GenBank/DDBJ databases">
        <title>Mycena genomes resolve the evolution of fungal bioluminescence.</title>
        <authorList>
            <person name="Tsai I.J."/>
        </authorList>
    </citation>
    <scope>NUCLEOTIDE SEQUENCE</scope>
    <source>
        <strain evidence="12">110903Hualien_Pintung</strain>
    </source>
</reference>
<evidence type="ECO:0000256" key="8">
    <source>
        <dbReference type="ARBA" id="ARBA00023004"/>
    </source>
</evidence>
<organism evidence="12 13">
    <name type="scientific">Mycena chlorophos</name>
    <name type="common">Agaric fungus</name>
    <name type="synonym">Agaricus chlorophos</name>
    <dbReference type="NCBI Taxonomy" id="658473"/>
    <lineage>
        <taxon>Eukaryota</taxon>
        <taxon>Fungi</taxon>
        <taxon>Dikarya</taxon>
        <taxon>Basidiomycota</taxon>
        <taxon>Agaricomycotina</taxon>
        <taxon>Agaricomycetes</taxon>
        <taxon>Agaricomycetidae</taxon>
        <taxon>Agaricales</taxon>
        <taxon>Marasmiineae</taxon>
        <taxon>Mycenaceae</taxon>
        <taxon>Mycena</taxon>
    </lineage>
</organism>
<keyword evidence="2 11" id="KW-0963">Cytoplasm</keyword>
<feature type="binding site" evidence="11">
    <location>
        <position position="151"/>
    </location>
    <ligand>
        <name>Fe(2+)</name>
        <dbReference type="ChEBI" id="CHEBI:29033"/>
        <note>for iron-dependent acireductone dioxygenase activity</note>
    </ligand>
</feature>
<evidence type="ECO:0000256" key="2">
    <source>
        <dbReference type="ARBA" id="ARBA00022490"/>
    </source>
</evidence>
<evidence type="ECO:0000256" key="5">
    <source>
        <dbReference type="ARBA" id="ARBA00022723"/>
    </source>
</evidence>
<dbReference type="EC" id="1.13.11.54" evidence="11"/>
<dbReference type="OrthoDB" id="1867259at2759"/>
<evidence type="ECO:0000256" key="11">
    <source>
        <dbReference type="HAMAP-Rule" id="MF_03154"/>
    </source>
</evidence>
<keyword evidence="5 11" id="KW-0479">Metal-binding</keyword>
<dbReference type="GO" id="GO:0010309">
    <property type="term" value="F:acireductone dioxygenase [iron(II)-requiring] activity"/>
    <property type="evidence" value="ECO:0007669"/>
    <property type="project" value="UniProtKB-UniRule"/>
</dbReference>
<feature type="binding site" evidence="11">
    <location>
        <position position="107"/>
    </location>
    <ligand>
        <name>Fe(2+)</name>
        <dbReference type="ChEBI" id="CHEBI:29033"/>
        <note>for iron-dependent acireductone dioxygenase activity</note>
    </ligand>
</feature>
<comment type="catalytic activity">
    <reaction evidence="1 11">
        <text>1,2-dihydroxy-5-(methylsulfanyl)pent-1-en-3-one + O2 = 4-methylsulfanyl-2-oxobutanoate + formate + 2 H(+)</text>
        <dbReference type="Rhea" id="RHEA:24504"/>
        <dbReference type="ChEBI" id="CHEBI:15378"/>
        <dbReference type="ChEBI" id="CHEBI:15379"/>
        <dbReference type="ChEBI" id="CHEBI:15740"/>
        <dbReference type="ChEBI" id="CHEBI:16723"/>
        <dbReference type="ChEBI" id="CHEBI:49252"/>
        <dbReference type="EC" id="1.13.11.54"/>
    </reaction>
</comment>
<dbReference type="Pfam" id="PF03079">
    <property type="entry name" value="ARD"/>
    <property type="match status" value="1"/>
</dbReference>
<feature type="binding site" evidence="11">
    <location>
        <position position="107"/>
    </location>
    <ligand>
        <name>Ni(2+)</name>
        <dbReference type="ChEBI" id="CHEBI:49786"/>
        <note>for nickel-dependent acireductone dioxygenase activity</note>
    </ligand>
</feature>
<dbReference type="SUPFAM" id="SSF51182">
    <property type="entry name" value="RmlC-like cupins"/>
    <property type="match status" value="1"/>
</dbReference>
<evidence type="ECO:0000256" key="4">
    <source>
        <dbReference type="ARBA" id="ARBA00022605"/>
    </source>
</evidence>
<dbReference type="GO" id="GO:0005506">
    <property type="term" value="F:iron ion binding"/>
    <property type="evidence" value="ECO:0007669"/>
    <property type="project" value="UniProtKB-UniRule"/>
</dbReference>
<dbReference type="AlphaFoldDB" id="A0A8H6RXJ9"/>
<dbReference type="GO" id="GO:0005737">
    <property type="term" value="C:cytoplasm"/>
    <property type="evidence" value="ECO:0007669"/>
    <property type="project" value="UniProtKB-SubCell"/>
</dbReference>
<feature type="binding site" evidence="11">
    <location>
        <position position="109"/>
    </location>
    <ligand>
        <name>Ni(2+)</name>
        <dbReference type="ChEBI" id="CHEBI:49786"/>
        <note>for nickel-dependent acireductone dioxygenase activity</note>
    </ligand>
</feature>
<proteinExistence type="inferred from homology"/>
<evidence type="ECO:0000313" key="13">
    <source>
        <dbReference type="Proteomes" id="UP000613580"/>
    </source>
</evidence>
<gene>
    <name evidence="11" type="primary">ADI1</name>
    <name evidence="12" type="ORF">HMN09_01424400</name>
</gene>
<evidence type="ECO:0000256" key="6">
    <source>
        <dbReference type="ARBA" id="ARBA00022964"/>
    </source>
</evidence>
<dbReference type="InterPro" id="IPR014710">
    <property type="entry name" value="RmlC-like_jellyroll"/>
</dbReference>
<evidence type="ECO:0000313" key="12">
    <source>
        <dbReference type="EMBL" id="KAF7288132.1"/>
    </source>
</evidence>
<keyword evidence="13" id="KW-1185">Reference proteome</keyword>
<dbReference type="GO" id="GO:0016151">
    <property type="term" value="F:nickel cation binding"/>
    <property type="evidence" value="ECO:0007669"/>
    <property type="project" value="UniProtKB-UniRule"/>
</dbReference>
<keyword evidence="7 11" id="KW-0560">Oxidoreductase</keyword>
<keyword evidence="8 11" id="KW-0408">Iron</keyword>
<comment type="caution">
    <text evidence="12">The sequence shown here is derived from an EMBL/GenBank/DDBJ whole genome shotgun (WGS) entry which is preliminary data.</text>
</comment>
<keyword evidence="6 11" id="KW-0223">Dioxygenase</keyword>
<dbReference type="InterPro" id="IPR011051">
    <property type="entry name" value="RmlC_Cupin_sf"/>
</dbReference>
<dbReference type="GO" id="GO:0005634">
    <property type="term" value="C:nucleus"/>
    <property type="evidence" value="ECO:0007669"/>
    <property type="project" value="UniProtKB-SubCell"/>
</dbReference>
<dbReference type="InterPro" id="IPR027496">
    <property type="entry name" value="ARD_euk"/>
</dbReference>
<accession>A0A8H6RXJ9</accession>
<evidence type="ECO:0000256" key="10">
    <source>
        <dbReference type="ARBA" id="ARBA00023242"/>
    </source>
</evidence>
<comment type="function">
    <text evidence="11">Catalyzes 2 different reactions between oxygen and the acireductone 1,2-dihydroxy-3-keto-5-methylthiopentene (DHK-MTPene) depending upon the metal bound in the active site. Fe-containing acireductone dioxygenase (Fe-ARD) produces formate and 2-keto-4-methylthiobutyrate (KMTB), the alpha-ketoacid precursor of methionine in the methionine recycle pathway. Ni-containing acireductone dioxygenase (Ni-ARD) produces methylthiopropionate, carbon monoxide and formate, and does not lie on the methionine recycle pathway.</text>
</comment>
<dbReference type="EC" id="1.13.11.53" evidence="11"/>
<evidence type="ECO:0000256" key="9">
    <source>
        <dbReference type="ARBA" id="ARBA00023167"/>
    </source>
</evidence>
<comment type="catalytic activity">
    <reaction evidence="11">
        <text>1,2-dihydroxy-5-(methylsulfanyl)pent-1-en-3-one + O2 = 3-(methylsulfanyl)propanoate + CO + formate + 2 H(+)</text>
        <dbReference type="Rhea" id="RHEA:14161"/>
        <dbReference type="ChEBI" id="CHEBI:15378"/>
        <dbReference type="ChEBI" id="CHEBI:15379"/>
        <dbReference type="ChEBI" id="CHEBI:15740"/>
        <dbReference type="ChEBI" id="CHEBI:17245"/>
        <dbReference type="ChEBI" id="CHEBI:49016"/>
        <dbReference type="ChEBI" id="CHEBI:49252"/>
        <dbReference type="EC" id="1.13.11.53"/>
    </reaction>
</comment>
<feature type="binding site" evidence="11">
    <location>
        <position position="113"/>
    </location>
    <ligand>
        <name>Ni(2+)</name>
        <dbReference type="ChEBI" id="CHEBI:49786"/>
        <note>for nickel-dependent acireductone dioxygenase activity</note>
    </ligand>
</feature>
<sequence>MASCAANIVEIKDAGSSRVRPMRAYYFDDLPGDQRAAHDCVPSRPVDASALAKMNVLSWHIPVEGYESQVDAIARERGYKNRDTINVSKAGMGDVYEAKIRGFFEEHMHEDEEIRYILSGSGFFDKRLRTHGSASRSRPATCSSCPRGIYHRFTLDETDAIKALRLFQDEPKWVPHARSQATDVNVHRVGYLQAIGVGA</sequence>
<evidence type="ECO:0000256" key="7">
    <source>
        <dbReference type="ARBA" id="ARBA00023002"/>
    </source>
</evidence>
<evidence type="ECO:0000256" key="1">
    <source>
        <dbReference type="ARBA" id="ARBA00000428"/>
    </source>
</evidence>
<dbReference type="UniPathway" id="UPA00904">
    <property type="reaction ID" value="UER00878"/>
</dbReference>
<keyword evidence="3 11" id="KW-0533">Nickel</keyword>
<evidence type="ECO:0000256" key="3">
    <source>
        <dbReference type="ARBA" id="ARBA00022596"/>
    </source>
</evidence>
<comment type="subcellular location">
    <subcellularLocation>
        <location evidence="11">Cytoplasm</location>
    </subcellularLocation>
    <subcellularLocation>
        <location evidence="11">Nucleus</location>
    </subcellularLocation>
</comment>
<keyword evidence="9 11" id="KW-0486">Methionine biosynthesis</keyword>
<comment type="pathway">
    <text evidence="11">Amino-acid biosynthesis; L-methionine biosynthesis via salvage pathway; L-methionine from S-methyl-5-thio-alpha-D-ribose 1-phosphate: step 5/6.</text>
</comment>
<dbReference type="GO" id="GO:0019509">
    <property type="term" value="P:L-methionine salvage from methylthioadenosine"/>
    <property type="evidence" value="ECO:0007669"/>
    <property type="project" value="UniProtKB-UniRule"/>
</dbReference>
<dbReference type="HAMAP" id="MF_03154">
    <property type="entry name" value="Salvage_MtnD_euk"/>
    <property type="match status" value="1"/>
</dbReference>
<dbReference type="PANTHER" id="PTHR23418:SF0">
    <property type="entry name" value="ACIREDUCTONE DIOXYGENASE"/>
    <property type="match status" value="1"/>
</dbReference>
<feature type="binding site" evidence="11">
    <location>
        <position position="151"/>
    </location>
    <ligand>
        <name>Ni(2+)</name>
        <dbReference type="ChEBI" id="CHEBI:49786"/>
        <note>for nickel-dependent acireductone dioxygenase activity</note>
    </ligand>
</feature>